<sequence length="972" mass="106187">MVRLYPLFRAEKVLGVVASTYGTVIGAHGGGGSHFVGGQTIGLFRLPLAVGSSEITPSNTGLKASRMNTELGTTEALFIAVAAVEAVHVWEVRRARLVARLTSASVSSLVTCLSCTQHWNGYPSKMPNGQPVSSHILALSSGKAVVAVGYADGGIILYVLKSSDEKISERRAGEAINFSEQNIQDMVNSHPLSALGGIDHATLRLDDSKLFVGHRSGVSCLGFSEDSVYLASGSRNGDVTVWDIWSEQSIFQIRGLHADLVTSLRFVEIGKSAQIQSAMGFNERGALGFAGRLLLSSGKDAAIKVVDIATQECVQTLFGNRSEIWCLTYLSNRGLLVAGTNDGTLHMWRTSMESREGAQELPGGLHAHFVDMGLVHRSHSRARLLVMSADDEGRILICCDADRNMEFYEVRDEVGARSHVKRRRKRASKKNELTGDVSTTTSIDDLAATSKDSVEYEPQAADYLCLHLQTKYDIRLMALACISKSVYFEDEGIASVRLAVHRANNSISIERGYFPLSDQRRQKRNGSYSSKRGYFDGEHSASKFSIPTSGLESVLQVSGIGHHRPITALAFSDDFEQFLSAGSRSIPLPRVGSPLILSASNDIRIWNSDTGQCLCSIELADPGETTKFSVVAALYLRPPCDAGASFLEGKYAAIATDRGILMILDCEAGVILETTSVAVEETVPGDPIIRTMAQSASGDFLAVGGRYGFVSFYRLDFKNTDQKWKLREAPRLEVPNEVTAICFTPNQELVLVALMDMTVRAFRMDTLAFVLSFYGHKLPVMTMDVSGDSKLLVTGSADKSCRLWGLQFGDCIRSFARAHEDGVTVVRFDFMNPRCFWSGGRDGSLRYWDADLSTDRSCITTLEGRSALTQNGWGHRSGAVTALAVSGRGEYMASAGTDHSIRIWRRLEDQLVAGEEHENQLRELFEADALIEPERDYLGDLDIESDEVKIPQGAANVADRIERSRTAVENPR</sequence>
<keyword evidence="5" id="KW-1185">Reference proteome</keyword>
<organism evidence="4 5">
    <name type="scientific">Cyanidiococcus yangmingshanensis</name>
    <dbReference type="NCBI Taxonomy" id="2690220"/>
    <lineage>
        <taxon>Eukaryota</taxon>
        <taxon>Rhodophyta</taxon>
        <taxon>Bangiophyceae</taxon>
        <taxon>Cyanidiales</taxon>
        <taxon>Cyanidiaceae</taxon>
        <taxon>Cyanidiococcus</taxon>
    </lineage>
</organism>
<reference evidence="4 5" key="1">
    <citation type="journal article" date="2020" name="J. Phycol.">
        <title>Comparative genome analysis reveals Cyanidiococcus gen. nov., a new extremophilic red algal genus sister to Cyanidioschyzon (Cyanidioschyzonaceae, Rhodophyta).</title>
        <authorList>
            <person name="Liu S.-L."/>
            <person name="Chiang Y.-R."/>
            <person name="Yoon H.S."/>
            <person name="Fu H.-Y."/>
        </authorList>
    </citation>
    <scope>NUCLEOTIDE SEQUENCE [LARGE SCALE GENOMIC DNA]</scope>
    <source>
        <strain evidence="4 5">THAL066</strain>
    </source>
</reference>
<keyword evidence="2" id="KW-0677">Repeat</keyword>
<dbReference type="InterPro" id="IPR001680">
    <property type="entry name" value="WD40_rpt"/>
</dbReference>
<feature type="repeat" description="WD" evidence="3">
    <location>
        <begin position="816"/>
        <end position="849"/>
    </location>
</feature>
<dbReference type="EMBL" id="VWRR01000013">
    <property type="protein sequence ID" value="KAF6001689.1"/>
    <property type="molecule type" value="Genomic_DNA"/>
</dbReference>
<evidence type="ECO:0000256" key="3">
    <source>
        <dbReference type="PROSITE-ProRule" id="PRU00221"/>
    </source>
</evidence>
<dbReference type="PANTHER" id="PTHR19853:SF0">
    <property type="entry name" value="WD REPEAT-CONTAINING PROTEIN 3"/>
    <property type="match status" value="1"/>
</dbReference>
<feature type="repeat" description="WD" evidence="3">
    <location>
        <begin position="773"/>
        <end position="814"/>
    </location>
</feature>
<dbReference type="Proteomes" id="UP000530660">
    <property type="component" value="Unassembled WGS sequence"/>
</dbReference>
<name>A0A7J7IG80_9RHOD</name>
<protein>
    <submittedName>
        <fullName evidence="4">Dip2/Utp12 protein</fullName>
    </submittedName>
</protein>
<dbReference type="InterPro" id="IPR019775">
    <property type="entry name" value="WD40_repeat_CS"/>
</dbReference>
<feature type="repeat" description="WD" evidence="3">
    <location>
        <begin position="873"/>
        <end position="904"/>
    </location>
</feature>
<dbReference type="GO" id="GO:0030515">
    <property type="term" value="F:snoRNA binding"/>
    <property type="evidence" value="ECO:0007669"/>
    <property type="project" value="TreeGrafter"/>
</dbReference>
<dbReference type="OrthoDB" id="407922at2759"/>
<dbReference type="PANTHER" id="PTHR19853">
    <property type="entry name" value="WD REPEAT CONTAINING PROTEIN 3 WDR3"/>
    <property type="match status" value="1"/>
</dbReference>
<dbReference type="Pfam" id="PF25172">
    <property type="entry name" value="Beta-prop_WDR3_2nd"/>
    <property type="match status" value="1"/>
</dbReference>
<dbReference type="InterPro" id="IPR015943">
    <property type="entry name" value="WD40/YVTN_repeat-like_dom_sf"/>
</dbReference>
<evidence type="ECO:0000313" key="5">
    <source>
        <dbReference type="Proteomes" id="UP000530660"/>
    </source>
</evidence>
<evidence type="ECO:0000256" key="1">
    <source>
        <dbReference type="ARBA" id="ARBA00022574"/>
    </source>
</evidence>
<evidence type="ECO:0000313" key="4">
    <source>
        <dbReference type="EMBL" id="KAF6001689.1"/>
    </source>
</evidence>
<evidence type="ECO:0000256" key="2">
    <source>
        <dbReference type="ARBA" id="ARBA00022737"/>
    </source>
</evidence>
<dbReference type="SUPFAM" id="SSF50978">
    <property type="entry name" value="WD40 repeat-like"/>
    <property type="match status" value="2"/>
</dbReference>
<dbReference type="SMART" id="SM00320">
    <property type="entry name" value="WD40"/>
    <property type="match status" value="10"/>
</dbReference>
<dbReference type="GO" id="GO:0030490">
    <property type="term" value="P:maturation of SSU-rRNA"/>
    <property type="evidence" value="ECO:0007669"/>
    <property type="project" value="TreeGrafter"/>
</dbReference>
<dbReference type="GO" id="GO:0032040">
    <property type="term" value="C:small-subunit processome"/>
    <property type="evidence" value="ECO:0007669"/>
    <property type="project" value="TreeGrafter"/>
</dbReference>
<dbReference type="Gene3D" id="2.130.10.10">
    <property type="entry name" value="YVTN repeat-like/Quinoprotein amine dehydrogenase"/>
    <property type="match status" value="3"/>
</dbReference>
<dbReference type="PROSITE" id="PS50294">
    <property type="entry name" value="WD_REPEATS_REGION"/>
    <property type="match status" value="2"/>
</dbReference>
<dbReference type="GO" id="GO:0034388">
    <property type="term" value="C:Pwp2p-containing subcomplex of 90S preribosome"/>
    <property type="evidence" value="ECO:0007669"/>
    <property type="project" value="TreeGrafter"/>
</dbReference>
<dbReference type="Pfam" id="PF00400">
    <property type="entry name" value="WD40"/>
    <property type="match status" value="2"/>
</dbReference>
<feature type="repeat" description="WD" evidence="3">
    <location>
        <begin position="211"/>
        <end position="252"/>
    </location>
</feature>
<feature type="repeat" description="WD" evidence="3">
    <location>
        <begin position="317"/>
        <end position="348"/>
    </location>
</feature>
<dbReference type="PROSITE" id="PS50082">
    <property type="entry name" value="WD_REPEATS_2"/>
    <property type="match status" value="5"/>
</dbReference>
<dbReference type="PROSITE" id="PS00678">
    <property type="entry name" value="WD_REPEATS_1"/>
    <property type="match status" value="1"/>
</dbReference>
<dbReference type="InterPro" id="IPR036322">
    <property type="entry name" value="WD40_repeat_dom_sf"/>
</dbReference>
<dbReference type="AlphaFoldDB" id="A0A7J7IG80"/>
<proteinExistence type="predicted"/>
<gene>
    <name evidence="4" type="primary">WDR3_2</name>
    <name evidence="4" type="ORF">F1559_001566</name>
</gene>
<dbReference type="InterPro" id="IPR051570">
    <property type="entry name" value="TBC1_cilium_biogenesis"/>
</dbReference>
<comment type="caution">
    <text evidence="4">The sequence shown here is derived from an EMBL/GenBank/DDBJ whole genome shotgun (WGS) entry which is preliminary data.</text>
</comment>
<keyword evidence="1 3" id="KW-0853">WD repeat</keyword>
<accession>A0A7J7IG80</accession>